<dbReference type="Proteomes" id="UP000703269">
    <property type="component" value="Unassembled WGS sequence"/>
</dbReference>
<evidence type="ECO:0000256" key="2">
    <source>
        <dbReference type="ARBA" id="ARBA00022630"/>
    </source>
</evidence>
<comment type="similarity">
    <text evidence="4">Belongs to the flavoredoxin family.</text>
</comment>
<evidence type="ECO:0000313" key="6">
    <source>
        <dbReference type="EMBL" id="GJE94215.1"/>
    </source>
</evidence>
<evidence type="ECO:0000256" key="3">
    <source>
        <dbReference type="ARBA" id="ARBA00022643"/>
    </source>
</evidence>
<dbReference type="PANTHER" id="PTHR33798">
    <property type="entry name" value="FLAVOPROTEIN OXYGENASE"/>
    <property type="match status" value="1"/>
</dbReference>
<sequence length="231" mass="25720">MERNRYCYRGCIYRLMGSAILPRPVAFVSTVSEAGFENLAPFSWFNMVSHYPPLVSVSIRCDEAREKDTQANIKATKGFVVNIMSTPVAEQANATSVDTPANVSEWQLSGLTRAPSIHVKAPRIRESAFSMECELYQAMDIVHPETGAPSVTLVLGLVKKIHVRNDVLLERHSEANPGDVVKLVDPTKLQALGRMGDITYTSYGPLYRIARPVWADEKEKIEELSKPRVGQ</sequence>
<keyword evidence="3" id="KW-0288">FMN</keyword>
<dbReference type="InterPro" id="IPR002563">
    <property type="entry name" value="Flavin_Rdtase-like_dom"/>
</dbReference>
<dbReference type="SUPFAM" id="SSF50475">
    <property type="entry name" value="FMN-binding split barrel"/>
    <property type="match status" value="1"/>
</dbReference>
<dbReference type="OrthoDB" id="298012at2759"/>
<evidence type="ECO:0000259" key="5">
    <source>
        <dbReference type="SMART" id="SM00903"/>
    </source>
</evidence>
<name>A0A9P3GIE4_9APHY</name>
<proteinExistence type="inferred from homology"/>
<dbReference type="Pfam" id="PF01613">
    <property type="entry name" value="Flavin_Reduct"/>
    <property type="match status" value="1"/>
</dbReference>
<accession>A0A9P3GIE4</accession>
<comment type="caution">
    <text evidence="6">The sequence shown here is derived from an EMBL/GenBank/DDBJ whole genome shotgun (WGS) entry which is preliminary data.</text>
</comment>
<dbReference type="SMART" id="SM00903">
    <property type="entry name" value="Flavin_Reduct"/>
    <property type="match status" value="1"/>
</dbReference>
<keyword evidence="7" id="KW-1185">Reference proteome</keyword>
<dbReference type="AlphaFoldDB" id="A0A9P3GIE4"/>
<dbReference type="PANTHER" id="PTHR33798:SF5">
    <property type="entry name" value="FLAVIN REDUCTASE LIKE DOMAIN-CONTAINING PROTEIN"/>
    <property type="match status" value="1"/>
</dbReference>
<evidence type="ECO:0000313" key="7">
    <source>
        <dbReference type="Proteomes" id="UP000703269"/>
    </source>
</evidence>
<dbReference type="EMBL" id="BPQB01000038">
    <property type="protein sequence ID" value="GJE94215.1"/>
    <property type="molecule type" value="Genomic_DNA"/>
</dbReference>
<feature type="domain" description="Flavin reductase like" evidence="5">
    <location>
        <begin position="18"/>
        <end position="173"/>
    </location>
</feature>
<keyword evidence="2" id="KW-0285">Flavoprotein</keyword>
<dbReference type="Gene3D" id="2.30.110.10">
    <property type="entry name" value="Electron Transport, Fmn-binding Protein, Chain A"/>
    <property type="match status" value="1"/>
</dbReference>
<evidence type="ECO:0000256" key="1">
    <source>
        <dbReference type="ARBA" id="ARBA00001917"/>
    </source>
</evidence>
<evidence type="ECO:0000256" key="4">
    <source>
        <dbReference type="ARBA" id="ARBA00038054"/>
    </source>
</evidence>
<dbReference type="InterPro" id="IPR012349">
    <property type="entry name" value="Split_barrel_FMN-bd"/>
</dbReference>
<organism evidence="6 7">
    <name type="scientific">Phanerochaete sordida</name>
    <dbReference type="NCBI Taxonomy" id="48140"/>
    <lineage>
        <taxon>Eukaryota</taxon>
        <taxon>Fungi</taxon>
        <taxon>Dikarya</taxon>
        <taxon>Basidiomycota</taxon>
        <taxon>Agaricomycotina</taxon>
        <taxon>Agaricomycetes</taxon>
        <taxon>Polyporales</taxon>
        <taxon>Phanerochaetaceae</taxon>
        <taxon>Phanerochaete</taxon>
    </lineage>
</organism>
<comment type="cofactor">
    <cofactor evidence="1">
        <name>FMN</name>
        <dbReference type="ChEBI" id="CHEBI:58210"/>
    </cofactor>
</comment>
<dbReference type="GO" id="GO:0010181">
    <property type="term" value="F:FMN binding"/>
    <property type="evidence" value="ECO:0007669"/>
    <property type="project" value="InterPro"/>
</dbReference>
<gene>
    <name evidence="6" type="ORF">PsYK624_103830</name>
</gene>
<reference evidence="6 7" key="1">
    <citation type="submission" date="2021-08" db="EMBL/GenBank/DDBJ databases">
        <title>Draft Genome Sequence of Phanerochaete sordida strain YK-624.</title>
        <authorList>
            <person name="Mori T."/>
            <person name="Dohra H."/>
            <person name="Suzuki T."/>
            <person name="Kawagishi H."/>
            <person name="Hirai H."/>
        </authorList>
    </citation>
    <scope>NUCLEOTIDE SEQUENCE [LARGE SCALE GENOMIC DNA]</scope>
    <source>
        <strain evidence="6 7">YK-624</strain>
    </source>
</reference>
<protein>
    <submittedName>
        <fullName evidence="6">Flavin reductase family protein</fullName>
    </submittedName>
</protein>